<evidence type="ECO:0000313" key="2">
    <source>
        <dbReference type="EMBL" id="CBK23661.2"/>
    </source>
</evidence>
<dbReference type="Gene3D" id="3.40.140.10">
    <property type="entry name" value="Cytidine Deaminase, domain 2"/>
    <property type="match status" value="1"/>
</dbReference>
<dbReference type="Pfam" id="PF01398">
    <property type="entry name" value="JAB"/>
    <property type="match status" value="1"/>
</dbReference>
<sequence>MNSYDSPVETKNQPKEDSRFVSLYALPLIQMIKHAHESSPTNITGQLLGNVDENRVEITFAYPMPSSEGDFQQVNSANFQQDIINRLRQTNIDSNVVGWYTSTFMSSFCTPQLIATQCRYQLDLGNKMVALVIDSLDLSRGKLNLKAFRVNSRFVKLFDENKITFDDLQERQLSSSDILEEVKINLCVNELESVLLRQLELDSILREEEPVTVNPMFYLVRSFMRSVVENLGEEVGERHAFAAPGHREKTQGDVELIIEGEQDDTMMSQIQQNSGLEPLLGYCSLKDFCERLCSVGTDEKKVLEKSVWFVC</sequence>
<dbReference type="PROSITE" id="PS50249">
    <property type="entry name" value="MPN"/>
    <property type="match status" value="1"/>
</dbReference>
<dbReference type="GO" id="GO:0008237">
    <property type="term" value="F:metallopeptidase activity"/>
    <property type="evidence" value="ECO:0007669"/>
    <property type="project" value="InterPro"/>
</dbReference>
<reference evidence="2" key="1">
    <citation type="submission" date="2010-02" db="EMBL/GenBank/DDBJ databases">
        <title>Sequencing and annotation of the Blastocystis hominis genome.</title>
        <authorList>
            <person name="Wincker P."/>
        </authorList>
    </citation>
    <scope>NUCLEOTIDE SEQUENCE</scope>
    <source>
        <strain evidence="2">Singapore isolate B</strain>
    </source>
</reference>
<dbReference type="InterPro" id="IPR000555">
    <property type="entry name" value="JAMM/MPN+_dom"/>
</dbReference>
<evidence type="ECO:0000313" key="3">
    <source>
        <dbReference type="Proteomes" id="UP000008312"/>
    </source>
</evidence>
<proteinExistence type="predicted"/>
<dbReference type="InParanoid" id="D8M6A8"/>
<dbReference type="OMA" id="DDTFETH"/>
<dbReference type="InterPro" id="IPR037518">
    <property type="entry name" value="MPN"/>
</dbReference>
<feature type="domain" description="MPN" evidence="1">
    <location>
        <begin position="21"/>
        <end position="154"/>
    </location>
</feature>
<accession>D8M6A8</accession>
<evidence type="ECO:0000259" key="1">
    <source>
        <dbReference type="PROSITE" id="PS50249"/>
    </source>
</evidence>
<dbReference type="OrthoDB" id="10265695at2759"/>
<dbReference type="EMBL" id="FN668661">
    <property type="protein sequence ID" value="CBK23661.2"/>
    <property type="molecule type" value="Genomic_DNA"/>
</dbReference>
<gene>
    <name evidence="2" type="ORF">GSBLH_T00003494001</name>
</gene>
<protein>
    <recommendedName>
        <fullName evidence="1">MPN domain-containing protein</fullName>
    </recommendedName>
</protein>
<dbReference type="RefSeq" id="XP_012897709.1">
    <property type="nucleotide sequence ID" value="XM_013042255.1"/>
</dbReference>
<organism evidence="2">
    <name type="scientific">Blastocystis hominis</name>
    <dbReference type="NCBI Taxonomy" id="12968"/>
    <lineage>
        <taxon>Eukaryota</taxon>
        <taxon>Sar</taxon>
        <taxon>Stramenopiles</taxon>
        <taxon>Bigyra</taxon>
        <taxon>Opalozoa</taxon>
        <taxon>Opalinata</taxon>
        <taxon>Blastocystidae</taxon>
        <taxon>Blastocystis</taxon>
    </lineage>
</organism>
<dbReference type="GeneID" id="24920591"/>
<dbReference type="AlphaFoldDB" id="D8M6A8"/>
<dbReference type="Proteomes" id="UP000008312">
    <property type="component" value="Unassembled WGS sequence"/>
</dbReference>
<keyword evidence="3" id="KW-1185">Reference proteome</keyword>
<name>D8M6A8_BLAHO</name>
<dbReference type="InterPro" id="IPR050242">
    <property type="entry name" value="JAMM_MPN+_peptidase_M67A"/>
</dbReference>
<dbReference type="SMART" id="SM00232">
    <property type="entry name" value="JAB_MPN"/>
    <property type="match status" value="1"/>
</dbReference>
<dbReference type="PANTHER" id="PTHR10410">
    <property type="entry name" value="EUKARYOTIC TRANSLATION INITIATION FACTOR 3 -RELATED"/>
    <property type="match status" value="1"/>
</dbReference>